<evidence type="ECO:0000313" key="6">
    <source>
        <dbReference type="Proteomes" id="UP000533637"/>
    </source>
</evidence>
<keyword evidence="1" id="KW-0805">Transcription regulation</keyword>
<evidence type="ECO:0000256" key="1">
    <source>
        <dbReference type="ARBA" id="ARBA00023015"/>
    </source>
</evidence>
<dbReference type="PROSITE" id="PS01124">
    <property type="entry name" value="HTH_ARAC_FAMILY_2"/>
    <property type="match status" value="1"/>
</dbReference>
<keyword evidence="6" id="KW-1185">Reference proteome</keyword>
<dbReference type="Gene3D" id="1.10.10.60">
    <property type="entry name" value="Homeodomain-like"/>
    <property type="match status" value="2"/>
</dbReference>
<keyword evidence="3" id="KW-0804">Transcription</keyword>
<dbReference type="Pfam" id="PF12833">
    <property type="entry name" value="HTH_18"/>
    <property type="match status" value="1"/>
</dbReference>
<dbReference type="Proteomes" id="UP000533637">
    <property type="component" value="Unassembled WGS sequence"/>
</dbReference>
<dbReference type="PANTHER" id="PTHR43280:SF32">
    <property type="entry name" value="TRANSCRIPTIONAL REGULATORY PROTEIN"/>
    <property type="match status" value="1"/>
</dbReference>
<comment type="caution">
    <text evidence="5">The sequence shown here is derived from an EMBL/GenBank/DDBJ whole genome shotgun (WGS) entry which is preliminary data.</text>
</comment>
<evidence type="ECO:0000313" key="5">
    <source>
        <dbReference type="EMBL" id="MBB4625198.1"/>
    </source>
</evidence>
<dbReference type="PRINTS" id="PR00032">
    <property type="entry name" value="HTHARAC"/>
</dbReference>
<dbReference type="PANTHER" id="PTHR43280">
    <property type="entry name" value="ARAC-FAMILY TRANSCRIPTIONAL REGULATOR"/>
    <property type="match status" value="1"/>
</dbReference>
<keyword evidence="2" id="KW-0238">DNA-binding</keyword>
<dbReference type="InterPro" id="IPR020449">
    <property type="entry name" value="Tscrpt_reg_AraC-type_HTH"/>
</dbReference>
<dbReference type="RefSeq" id="WP_122351428.1">
    <property type="nucleotide sequence ID" value="NZ_BMPB01000023.1"/>
</dbReference>
<feature type="domain" description="HTH araC/xylS-type" evidence="4">
    <location>
        <begin position="196"/>
        <end position="297"/>
    </location>
</feature>
<dbReference type="SUPFAM" id="SSF46689">
    <property type="entry name" value="Homeodomain-like"/>
    <property type="match status" value="1"/>
</dbReference>
<dbReference type="SMART" id="SM00342">
    <property type="entry name" value="HTH_ARAC"/>
    <property type="match status" value="1"/>
</dbReference>
<name>A0ABR6KWM7_9BACT</name>
<sequence>MDEILKVDTIEQYNDLFGFETLHPLVAIVDLNKPESQRRDRMTLGFYSLFLKETKGCVINYGKSIYDFDAETIVAIAPGQTVGYSNDFTGTTPKTIGLLFHPNFISGTSLGQKIKKYTFFSYESNEALHLSEEELRIIRDILSIIRTELKHAIDKHTRGLICTNIELLLDYCMRFYDRQFITRQGMNLDVLARFERLLDEYLDSGLAAKAGLPTVNYFADKICLSPNYFGDLVKKETGKSAKEYIQLKMLNLAKEELLNPEKSITQVAYSLGFQYPQHFVRFFKKYGNMTPSEYRRASSSL</sequence>
<dbReference type="EMBL" id="JACHOC010000015">
    <property type="protein sequence ID" value="MBB4625198.1"/>
    <property type="molecule type" value="Genomic_DNA"/>
</dbReference>
<reference evidence="5 6" key="1">
    <citation type="submission" date="2020-08" db="EMBL/GenBank/DDBJ databases">
        <title>Genomic Encyclopedia of Type Strains, Phase IV (KMG-IV): sequencing the most valuable type-strain genomes for metagenomic binning, comparative biology and taxonomic classification.</title>
        <authorList>
            <person name="Goeker M."/>
        </authorList>
    </citation>
    <scope>NUCLEOTIDE SEQUENCE [LARGE SCALE GENOMIC DNA]</scope>
    <source>
        <strain evidence="5 6">DSM 102983</strain>
    </source>
</reference>
<evidence type="ECO:0000259" key="4">
    <source>
        <dbReference type="PROSITE" id="PS01124"/>
    </source>
</evidence>
<evidence type="ECO:0000256" key="2">
    <source>
        <dbReference type="ARBA" id="ARBA00023125"/>
    </source>
</evidence>
<accession>A0ABR6KWM7</accession>
<gene>
    <name evidence="5" type="ORF">GGQ57_005150</name>
</gene>
<dbReference type="InterPro" id="IPR009057">
    <property type="entry name" value="Homeodomain-like_sf"/>
</dbReference>
<proteinExistence type="predicted"/>
<dbReference type="InterPro" id="IPR018060">
    <property type="entry name" value="HTH_AraC"/>
</dbReference>
<organism evidence="5 6">
    <name type="scientific">Parabacteroides faecis</name>
    <dbReference type="NCBI Taxonomy" id="1217282"/>
    <lineage>
        <taxon>Bacteria</taxon>
        <taxon>Pseudomonadati</taxon>
        <taxon>Bacteroidota</taxon>
        <taxon>Bacteroidia</taxon>
        <taxon>Bacteroidales</taxon>
        <taxon>Tannerellaceae</taxon>
        <taxon>Parabacteroides</taxon>
    </lineage>
</organism>
<protein>
    <submittedName>
        <fullName evidence="5">AraC-like DNA-binding protein</fullName>
    </submittedName>
</protein>
<evidence type="ECO:0000256" key="3">
    <source>
        <dbReference type="ARBA" id="ARBA00023163"/>
    </source>
</evidence>